<dbReference type="Pfam" id="PF04326">
    <property type="entry name" value="SLFN_AlbA_2"/>
    <property type="match status" value="1"/>
</dbReference>
<dbReference type="AlphaFoldDB" id="A0A6P8IB11"/>
<organism evidence="2 3">
    <name type="scientific">Actinia tenebrosa</name>
    <name type="common">Australian red waratah sea anemone</name>
    <dbReference type="NCBI Taxonomy" id="6105"/>
    <lineage>
        <taxon>Eukaryota</taxon>
        <taxon>Metazoa</taxon>
        <taxon>Cnidaria</taxon>
        <taxon>Anthozoa</taxon>
        <taxon>Hexacorallia</taxon>
        <taxon>Actiniaria</taxon>
        <taxon>Actiniidae</taxon>
        <taxon>Actinia</taxon>
    </lineage>
</organism>
<name>A0A6P8IB11_ACTTE</name>
<evidence type="ECO:0000313" key="2">
    <source>
        <dbReference type="Proteomes" id="UP000515163"/>
    </source>
</evidence>
<accession>A0A6P8IB11</accession>
<gene>
    <name evidence="3" type="primary">LOC116298259</name>
</gene>
<proteinExistence type="predicted"/>
<evidence type="ECO:0000259" key="1">
    <source>
        <dbReference type="Pfam" id="PF04326"/>
    </source>
</evidence>
<dbReference type="PANTHER" id="PTHR12155">
    <property type="entry name" value="SCHLAFEN"/>
    <property type="match status" value="1"/>
</dbReference>
<dbReference type="Gene3D" id="3.30.950.30">
    <property type="entry name" value="Schlafen, AAA domain"/>
    <property type="match status" value="1"/>
</dbReference>
<reference evidence="3" key="1">
    <citation type="submission" date="2025-08" db="UniProtKB">
        <authorList>
            <consortium name="RefSeq"/>
        </authorList>
    </citation>
    <scope>IDENTIFICATION</scope>
    <source>
        <tissue evidence="3">Tentacle</tissue>
    </source>
</reference>
<evidence type="ECO:0000313" key="3">
    <source>
        <dbReference type="RefSeq" id="XP_031562507.1"/>
    </source>
</evidence>
<dbReference type="InterPro" id="IPR038461">
    <property type="entry name" value="Schlafen_AlbA_2_dom_sf"/>
</dbReference>
<dbReference type="Proteomes" id="UP000515163">
    <property type="component" value="Unplaced"/>
</dbReference>
<dbReference type="InterPro" id="IPR007421">
    <property type="entry name" value="Schlafen_AlbA_2_dom"/>
</dbReference>
<dbReference type="KEGG" id="aten:116298259"/>
<dbReference type="OrthoDB" id="5947432at2759"/>
<keyword evidence="2" id="KW-1185">Reference proteome</keyword>
<dbReference type="PANTHER" id="PTHR12155:SF30">
    <property type="entry name" value="PROTEIN SLFN14"/>
    <property type="match status" value="1"/>
</dbReference>
<dbReference type="InterPro" id="IPR029684">
    <property type="entry name" value="Schlafen"/>
</dbReference>
<dbReference type="GeneID" id="116298259"/>
<dbReference type="RefSeq" id="XP_031562507.1">
    <property type="nucleotide sequence ID" value="XM_031706647.1"/>
</dbReference>
<sequence length="722" mass="81787">MAASGLQSENCRTLIVIQISPHAVQNRNKKSGIIQETCSTICALLNSHEGGNLKLSSTQALTPNLLDELVRAIEQSLIEFLGLTNLRELCEVRITGRGKEIIFFVKPSDRIFTVNYNLALPTNFLVREVLRSEPLVNIARLLETGPLINSNLQSFIKEFLKDATIPGDLRESDTVQFKKVKSDRNKNKSLADRIISNKITHYISAFANHKGGHVYIGVDDETYSVLGENLDDKEKNRITERLESAIKNMLWPEEHGIPELGRHWNISFVPVCAGDSMTEIPGLYVIVISISACPGGVFLNHPETYIIENCKVAKMEFKRWKKRVLHDAHMQDIVKFCRENSWSESHSRFPTTTPERCQGNEPGYKDTEEHVQPMNLVVECTSIPKVISRVIPRNTKSKTMCVRITDVMEKHIQDGDFEKVQTFASKICFKSEAFHKPDIEVATRFMLALGAYRRRSFTEAYQELNKASALVTSAENSKEFEIQRLHLLACFLRGQGNHGKSYEVTCGGLQELESISPGWHSAWTLSDAGYLFSILAGEERNKEVRQSLKRQAVNLYIQAIEHTKKFGEDSNDTCKALTAKSNLMHRCHLRLAMLFLGCAPFAEKDDDFRDVTDEDMNNAVVNILVVEESVLKGDSLTEVNECYLSLAKSDINYRRSRINVEQGENYHKKAVEWATKARTLAENDQFPGILKYAQSRLDRLSTARRYSSVEEELLADLDKSNE</sequence>
<feature type="domain" description="Schlafen AlbA-2" evidence="1">
    <location>
        <begin position="171"/>
        <end position="297"/>
    </location>
</feature>
<protein>
    <submittedName>
        <fullName evidence="3">Uncharacterized protein LOC116298259</fullName>
    </submittedName>
</protein>
<dbReference type="InParanoid" id="A0A6P8IB11"/>